<feature type="domain" description="Rad4 beta-hairpin" evidence="9">
    <location>
        <begin position="533"/>
        <end position="607"/>
    </location>
</feature>
<comment type="subcellular location">
    <subcellularLocation>
        <location evidence="1">Nucleus</location>
    </subcellularLocation>
</comment>
<feature type="domain" description="Rad4 beta-hairpin" evidence="7">
    <location>
        <begin position="408"/>
        <end position="458"/>
    </location>
</feature>
<dbReference type="GO" id="GO:0071942">
    <property type="term" value="C:XPC complex"/>
    <property type="evidence" value="ECO:0007669"/>
    <property type="project" value="TreeGrafter"/>
</dbReference>
<dbReference type="InterPro" id="IPR018328">
    <property type="entry name" value="Rad4_beta-hairpin_dom3"/>
</dbReference>
<dbReference type="RefSeq" id="XP_024572669.1">
    <property type="nucleotide sequence ID" value="XM_024719279.1"/>
</dbReference>
<accession>A0A0P1A780</accession>
<dbReference type="Proteomes" id="UP000054928">
    <property type="component" value="Unassembled WGS sequence"/>
</dbReference>
<dbReference type="SMART" id="SM01031">
    <property type="entry name" value="BHD_2"/>
    <property type="match status" value="1"/>
</dbReference>
<dbReference type="GO" id="GO:0006289">
    <property type="term" value="P:nucleotide-excision repair"/>
    <property type="evidence" value="ECO:0007669"/>
    <property type="project" value="InterPro"/>
</dbReference>
<dbReference type="Pfam" id="PF10403">
    <property type="entry name" value="BHD_1"/>
    <property type="match status" value="1"/>
</dbReference>
<dbReference type="Pfam" id="PF10405">
    <property type="entry name" value="BHD_3"/>
    <property type="match status" value="1"/>
</dbReference>
<dbReference type="Pfam" id="PF03835">
    <property type="entry name" value="Rad4"/>
    <property type="match status" value="1"/>
</dbReference>
<dbReference type="InterPro" id="IPR038765">
    <property type="entry name" value="Papain-like_cys_pep_sf"/>
</dbReference>
<evidence type="ECO:0000259" key="9">
    <source>
        <dbReference type="SMART" id="SM01032"/>
    </source>
</evidence>
<evidence type="ECO:0000256" key="6">
    <source>
        <dbReference type="SAM" id="MobiDB-lite"/>
    </source>
</evidence>
<comment type="similarity">
    <text evidence="2">Belongs to the XPC family.</text>
</comment>
<dbReference type="SMART" id="SM01032">
    <property type="entry name" value="BHD_3"/>
    <property type="match status" value="1"/>
</dbReference>
<dbReference type="SUPFAM" id="SSF54001">
    <property type="entry name" value="Cysteine proteinases"/>
    <property type="match status" value="1"/>
</dbReference>
<dbReference type="InterPro" id="IPR004583">
    <property type="entry name" value="DNA_repair_Rad4"/>
</dbReference>
<dbReference type="PANTHER" id="PTHR12135">
    <property type="entry name" value="DNA REPAIR PROTEIN XP-C / RAD4"/>
    <property type="match status" value="1"/>
</dbReference>
<dbReference type="InterPro" id="IPR042488">
    <property type="entry name" value="Rad4_BHD3_sf"/>
</dbReference>
<dbReference type="PANTHER" id="PTHR12135:SF0">
    <property type="entry name" value="DNA REPAIR PROTEIN COMPLEMENTING XP-C CELLS"/>
    <property type="match status" value="1"/>
</dbReference>
<dbReference type="EMBL" id="CCYD01000178">
    <property type="protein sequence ID" value="CEG36300.1"/>
    <property type="molecule type" value="Genomic_DNA"/>
</dbReference>
<keyword evidence="4" id="KW-0234">DNA repair</keyword>
<dbReference type="GO" id="GO:0006298">
    <property type="term" value="P:mismatch repair"/>
    <property type="evidence" value="ECO:0007669"/>
    <property type="project" value="TreeGrafter"/>
</dbReference>
<dbReference type="STRING" id="4781.A0A0P1A780"/>
<evidence type="ECO:0000256" key="4">
    <source>
        <dbReference type="ARBA" id="ARBA00023204"/>
    </source>
</evidence>
<feature type="domain" description="Rad4 beta-hairpin" evidence="8">
    <location>
        <begin position="460"/>
        <end position="526"/>
    </location>
</feature>
<keyword evidence="3" id="KW-0227">DNA damage</keyword>
<evidence type="ECO:0000313" key="11">
    <source>
        <dbReference type="Proteomes" id="UP000054928"/>
    </source>
</evidence>
<dbReference type="GO" id="GO:0005737">
    <property type="term" value="C:cytoplasm"/>
    <property type="evidence" value="ECO:0007669"/>
    <property type="project" value="TreeGrafter"/>
</dbReference>
<dbReference type="Pfam" id="PF10404">
    <property type="entry name" value="BHD_2"/>
    <property type="match status" value="1"/>
</dbReference>
<feature type="compositionally biased region" description="Acidic residues" evidence="6">
    <location>
        <begin position="1"/>
        <end position="27"/>
    </location>
</feature>
<sequence length="656" mass="76176">MVSDDEENDEFAYSEGELDDDDVDWEDVNTQQQDAEPLTSDPYASRATSVAQESAVNIDTILIHKNEKVSSDLQHVDWEQVNRSLAEQDAASVTRKRRRPPIRLTKYEKQRERALHQTHLLLLLAMRIKWMHVTRSQLLQGLMLSLTTTSNVDFFVDIKQQPLSYSLELILRWFNREFQVIDKMIDLEEDNFMTESSLINVFYLRKGCDYELTLLFAALCGALQLRYRLTCALDPLLVQRGKAFEATFKKRQNKGRRVRTFAESEKEKVEEKQEIKKDMDPENLDLAHRVYWLWCEVLDEKAEKWIHVDVIRRLVDRPQEIEALRGKAARFSYVVGIQDNNLLVDVTARYTVQWSKSFELRLADSWIKQVIEQYNEDTGLLQQSISSNEHDEKVALDKEKKELETFKLAEGMPTSLEGFRKHHLYVLERHLGQLEYLHPRKIVGLFNGQPVFLREHVQRLQSAFKWRRCGRVVKESERQNPAKWQSRNNDFGCGGNDSNDDNEGEKDKSSSLALFGIWQTTEIESPQLVNGLVPKNQYGNIEIWSPAHIPRNAVHLRLPRIETIAESLGIDFAPAVVGFEVRNGRPMPKVSGIVVAQSHESMLLDAHAERQQQTIEKAIAHNQKLAIKRWENLTKRLLLRQRLEDDYGSIPCTDCR</sequence>
<dbReference type="Gene3D" id="2.20.20.110">
    <property type="entry name" value="Rad4, beta-hairpin domain BHD1"/>
    <property type="match status" value="1"/>
</dbReference>
<proteinExistence type="inferred from homology"/>
<dbReference type="InterPro" id="IPR018327">
    <property type="entry name" value="BHD_2"/>
</dbReference>
<dbReference type="Gene3D" id="3.30.70.2460">
    <property type="entry name" value="Rad4, beta-hairpin domain BHD3"/>
    <property type="match status" value="1"/>
</dbReference>
<evidence type="ECO:0000256" key="5">
    <source>
        <dbReference type="ARBA" id="ARBA00023242"/>
    </source>
</evidence>
<keyword evidence="11" id="KW-1185">Reference proteome</keyword>
<keyword evidence="5" id="KW-0539">Nucleus</keyword>
<dbReference type="GO" id="GO:0003684">
    <property type="term" value="F:damaged DNA binding"/>
    <property type="evidence" value="ECO:0007669"/>
    <property type="project" value="InterPro"/>
</dbReference>
<dbReference type="GO" id="GO:0003697">
    <property type="term" value="F:single-stranded DNA binding"/>
    <property type="evidence" value="ECO:0007669"/>
    <property type="project" value="TreeGrafter"/>
</dbReference>
<evidence type="ECO:0000259" key="8">
    <source>
        <dbReference type="SMART" id="SM01031"/>
    </source>
</evidence>
<dbReference type="AlphaFoldDB" id="A0A0P1A780"/>
<protein>
    <submittedName>
        <fullName evidence="10">Dna repair</fullName>
    </submittedName>
</protein>
<reference evidence="11" key="1">
    <citation type="submission" date="2014-09" db="EMBL/GenBank/DDBJ databases">
        <authorList>
            <person name="Sharma Rahul"/>
            <person name="Thines Marco"/>
        </authorList>
    </citation>
    <scope>NUCLEOTIDE SEQUENCE [LARGE SCALE GENOMIC DNA]</scope>
</reference>
<dbReference type="Gene3D" id="3.90.260.10">
    <property type="entry name" value="Transglutaminase-like"/>
    <property type="match status" value="1"/>
</dbReference>
<evidence type="ECO:0000259" key="7">
    <source>
        <dbReference type="SMART" id="SM01030"/>
    </source>
</evidence>
<dbReference type="OMA" id="MVEDAHA"/>
<dbReference type="GO" id="GO:0000111">
    <property type="term" value="C:nucleotide-excision repair factor 2 complex"/>
    <property type="evidence" value="ECO:0007669"/>
    <property type="project" value="TreeGrafter"/>
</dbReference>
<dbReference type="InterPro" id="IPR036985">
    <property type="entry name" value="Transglutaminase-like_sf"/>
</dbReference>
<feature type="region of interest" description="Disordered" evidence="6">
    <location>
        <begin position="477"/>
        <end position="507"/>
    </location>
</feature>
<organism evidence="10 11">
    <name type="scientific">Plasmopara halstedii</name>
    <name type="common">Downy mildew of sunflower</name>
    <dbReference type="NCBI Taxonomy" id="4781"/>
    <lineage>
        <taxon>Eukaryota</taxon>
        <taxon>Sar</taxon>
        <taxon>Stramenopiles</taxon>
        <taxon>Oomycota</taxon>
        <taxon>Peronosporomycetes</taxon>
        <taxon>Peronosporales</taxon>
        <taxon>Peronosporaceae</taxon>
        <taxon>Plasmopara</taxon>
    </lineage>
</organism>
<dbReference type="InterPro" id="IPR018326">
    <property type="entry name" value="Rad4_beta-hairpin_dom1"/>
</dbReference>
<dbReference type="OrthoDB" id="300780at2759"/>
<dbReference type="SMART" id="SM01030">
    <property type="entry name" value="BHD_1"/>
    <property type="match status" value="1"/>
</dbReference>
<evidence type="ECO:0000256" key="1">
    <source>
        <dbReference type="ARBA" id="ARBA00004123"/>
    </source>
</evidence>
<evidence type="ECO:0000313" key="10">
    <source>
        <dbReference type="EMBL" id="CEG36300.1"/>
    </source>
</evidence>
<feature type="region of interest" description="Disordered" evidence="6">
    <location>
        <begin position="1"/>
        <end position="47"/>
    </location>
</feature>
<name>A0A0P1A780_PLAHL</name>
<evidence type="ECO:0000256" key="2">
    <source>
        <dbReference type="ARBA" id="ARBA00009525"/>
    </source>
</evidence>
<dbReference type="GeneID" id="36397263"/>
<evidence type="ECO:0000256" key="3">
    <source>
        <dbReference type="ARBA" id="ARBA00022763"/>
    </source>
</evidence>
<dbReference type="InterPro" id="IPR018325">
    <property type="entry name" value="Rad4/PNGase_transGLS-fold"/>
</dbReference>